<evidence type="ECO:0000256" key="6">
    <source>
        <dbReference type="ARBA" id="ARBA00023242"/>
    </source>
</evidence>
<dbReference type="Gene3D" id="3.30.160.60">
    <property type="entry name" value="Classic Zinc Finger"/>
    <property type="match status" value="3"/>
</dbReference>
<protein>
    <recommendedName>
        <fullName evidence="9">C2H2-type domain-containing protein</fullName>
    </recommendedName>
</protein>
<evidence type="ECO:0000256" key="3">
    <source>
        <dbReference type="ARBA" id="ARBA00022737"/>
    </source>
</evidence>
<name>A0AAV2R0K2_MEGNR</name>
<dbReference type="InterPro" id="IPR013087">
    <property type="entry name" value="Znf_C2H2_type"/>
</dbReference>
<dbReference type="PROSITE" id="PS00028">
    <property type="entry name" value="ZINC_FINGER_C2H2_1"/>
    <property type="match status" value="3"/>
</dbReference>
<dbReference type="GO" id="GO:0005634">
    <property type="term" value="C:nucleus"/>
    <property type="evidence" value="ECO:0007669"/>
    <property type="project" value="UniProtKB-SubCell"/>
</dbReference>
<evidence type="ECO:0000256" key="4">
    <source>
        <dbReference type="ARBA" id="ARBA00022771"/>
    </source>
</evidence>
<accession>A0AAV2R0K2</accession>
<evidence type="ECO:0000256" key="5">
    <source>
        <dbReference type="ARBA" id="ARBA00022833"/>
    </source>
</evidence>
<evidence type="ECO:0000256" key="7">
    <source>
        <dbReference type="PROSITE-ProRule" id="PRU00042"/>
    </source>
</evidence>
<dbReference type="PANTHER" id="PTHR23235">
    <property type="entry name" value="KRUEPPEL-LIKE TRANSCRIPTION FACTOR"/>
    <property type="match status" value="1"/>
</dbReference>
<dbReference type="SMART" id="SM00355">
    <property type="entry name" value="ZnF_C2H2"/>
    <property type="match status" value="3"/>
</dbReference>
<reference evidence="10 11" key="1">
    <citation type="submission" date="2024-05" db="EMBL/GenBank/DDBJ databases">
        <authorList>
            <person name="Wallberg A."/>
        </authorList>
    </citation>
    <scope>NUCLEOTIDE SEQUENCE [LARGE SCALE GENOMIC DNA]</scope>
</reference>
<dbReference type="SUPFAM" id="SSF57667">
    <property type="entry name" value="beta-beta-alpha zinc fingers"/>
    <property type="match status" value="2"/>
</dbReference>
<evidence type="ECO:0000256" key="2">
    <source>
        <dbReference type="ARBA" id="ARBA00022723"/>
    </source>
</evidence>
<dbReference type="AlphaFoldDB" id="A0AAV2R0K2"/>
<dbReference type="GO" id="GO:0000978">
    <property type="term" value="F:RNA polymerase II cis-regulatory region sequence-specific DNA binding"/>
    <property type="evidence" value="ECO:0007669"/>
    <property type="project" value="TreeGrafter"/>
</dbReference>
<dbReference type="FunFam" id="3.30.160.60:FF:000021">
    <property type="entry name" value="Basic krueppel-like factor 3"/>
    <property type="match status" value="1"/>
</dbReference>
<evidence type="ECO:0000256" key="8">
    <source>
        <dbReference type="SAM" id="MobiDB-lite"/>
    </source>
</evidence>
<keyword evidence="2" id="KW-0479">Metal-binding</keyword>
<feature type="domain" description="C2H2-type" evidence="9">
    <location>
        <begin position="558"/>
        <end position="580"/>
    </location>
</feature>
<keyword evidence="5" id="KW-0862">Zinc</keyword>
<evidence type="ECO:0000259" key="9">
    <source>
        <dbReference type="PROSITE" id="PS50157"/>
    </source>
</evidence>
<dbReference type="FunFam" id="3.30.160.60:FF:000100">
    <property type="entry name" value="Zinc finger 45-like"/>
    <property type="match status" value="1"/>
</dbReference>
<dbReference type="GO" id="GO:0008270">
    <property type="term" value="F:zinc ion binding"/>
    <property type="evidence" value="ECO:0007669"/>
    <property type="project" value="UniProtKB-KW"/>
</dbReference>
<sequence length="580" mass="64118">MVPEHDPRLAMHPSIMSKEAEVPPEQVEPVDLSVKTKEDEPPAGSSPSGEQRLQGAPKTPPHDTSNSRLHPLSLPSPSHTEQQGPRHRDFKHDMHKVLSDNISKDASEPYRNSLSIEQRLQGAPKNSLQGTVDSRIHPLSQSSLHHRDQQGPRHRHNANDVHKGISDDMREDFVAEQYRNASKTLSLNISKNLNIELSKEVSSSISQNDYRKLLKREETPDITLSRIHDVYKLGNNNNEPQSIIADDRKLMLSGSERLQNKFPRRELPGEPIDITIKAVPDSRTIQSQRQQQCSSASPSVSTTKNNSDSVSSSADKGSSSSTSLESGLPPSSTRSSPSSSPEQRFLGSLDHASRVAFLQGEAAAAAAAQHSPFLLHHMPGFPQSLPLSLGLDLSLRSDLTNSAMENINKLLRTSPSCLSLQRAFYSKRSLSESPPPIGVGLSSPTPQSSSHLASPSAISSSSSSSSPPSPPPMGVGPPSRPPPQPADYTDALRRRKVHRCDFEGCEKVYTKSSHLKAHKRTHTGEKPYQCNWVGCMWRFARSDELTRHYRKHTGQKPFKCQLCQRSFSRSDHLSLHMKRH</sequence>
<evidence type="ECO:0000256" key="1">
    <source>
        <dbReference type="ARBA" id="ARBA00004123"/>
    </source>
</evidence>
<feature type="domain" description="C2H2-type" evidence="9">
    <location>
        <begin position="498"/>
        <end position="527"/>
    </location>
</feature>
<feature type="compositionally biased region" description="Low complexity" evidence="8">
    <location>
        <begin position="446"/>
        <end position="466"/>
    </location>
</feature>
<keyword evidence="4 7" id="KW-0863">Zinc-finger</keyword>
<organism evidence="10 11">
    <name type="scientific">Meganyctiphanes norvegica</name>
    <name type="common">Northern krill</name>
    <name type="synonym">Thysanopoda norvegica</name>
    <dbReference type="NCBI Taxonomy" id="48144"/>
    <lineage>
        <taxon>Eukaryota</taxon>
        <taxon>Metazoa</taxon>
        <taxon>Ecdysozoa</taxon>
        <taxon>Arthropoda</taxon>
        <taxon>Crustacea</taxon>
        <taxon>Multicrustacea</taxon>
        <taxon>Malacostraca</taxon>
        <taxon>Eumalacostraca</taxon>
        <taxon>Eucarida</taxon>
        <taxon>Euphausiacea</taxon>
        <taxon>Euphausiidae</taxon>
        <taxon>Meganyctiphanes</taxon>
    </lineage>
</organism>
<dbReference type="GO" id="GO:0000981">
    <property type="term" value="F:DNA-binding transcription factor activity, RNA polymerase II-specific"/>
    <property type="evidence" value="ECO:0007669"/>
    <property type="project" value="TreeGrafter"/>
</dbReference>
<gene>
    <name evidence="10" type="ORF">MNOR_LOCUS18481</name>
</gene>
<feature type="region of interest" description="Disordered" evidence="8">
    <location>
        <begin position="429"/>
        <end position="488"/>
    </location>
</feature>
<dbReference type="InterPro" id="IPR036236">
    <property type="entry name" value="Znf_C2H2_sf"/>
</dbReference>
<comment type="caution">
    <text evidence="10">The sequence shown here is derived from an EMBL/GenBank/DDBJ whole genome shotgun (WGS) entry which is preliminary data.</text>
</comment>
<comment type="subcellular location">
    <subcellularLocation>
        <location evidence="1">Nucleus</location>
    </subcellularLocation>
</comment>
<feature type="region of interest" description="Disordered" evidence="8">
    <location>
        <begin position="282"/>
        <end position="345"/>
    </location>
</feature>
<evidence type="ECO:0000313" key="11">
    <source>
        <dbReference type="Proteomes" id="UP001497623"/>
    </source>
</evidence>
<feature type="compositionally biased region" description="Pro residues" evidence="8">
    <location>
        <begin position="467"/>
        <end position="485"/>
    </location>
</feature>
<keyword evidence="3" id="KW-0677">Repeat</keyword>
<dbReference type="Proteomes" id="UP001497623">
    <property type="component" value="Unassembled WGS sequence"/>
</dbReference>
<dbReference type="EMBL" id="CAXKWB010013240">
    <property type="protein sequence ID" value="CAL4107084.1"/>
    <property type="molecule type" value="Genomic_DNA"/>
</dbReference>
<dbReference type="PANTHER" id="PTHR23235:SF48">
    <property type="entry name" value="KRUEPPEL-LIKE FACTOR 3"/>
    <property type="match status" value="1"/>
</dbReference>
<feature type="compositionally biased region" description="Low complexity" evidence="8">
    <location>
        <begin position="69"/>
        <end position="79"/>
    </location>
</feature>
<proteinExistence type="predicted"/>
<feature type="domain" description="C2H2-type" evidence="9">
    <location>
        <begin position="528"/>
        <end position="557"/>
    </location>
</feature>
<feature type="compositionally biased region" description="Low complexity" evidence="8">
    <location>
        <begin position="286"/>
        <end position="341"/>
    </location>
</feature>
<feature type="region of interest" description="Disordered" evidence="8">
    <location>
        <begin position="1"/>
        <end position="90"/>
    </location>
</feature>
<dbReference type="Pfam" id="PF00096">
    <property type="entry name" value="zf-C2H2"/>
    <property type="match status" value="3"/>
</dbReference>
<keyword evidence="11" id="KW-1185">Reference proteome</keyword>
<keyword evidence="6" id="KW-0539">Nucleus</keyword>
<evidence type="ECO:0000313" key="10">
    <source>
        <dbReference type="EMBL" id="CAL4107084.1"/>
    </source>
</evidence>
<dbReference type="FunFam" id="3.30.160.60:FF:000018">
    <property type="entry name" value="Krueppel-like factor 15"/>
    <property type="match status" value="1"/>
</dbReference>
<dbReference type="PROSITE" id="PS50157">
    <property type="entry name" value="ZINC_FINGER_C2H2_2"/>
    <property type="match status" value="3"/>
</dbReference>